<dbReference type="GO" id="GO:0003724">
    <property type="term" value="F:RNA helicase activity"/>
    <property type="evidence" value="ECO:0007669"/>
    <property type="project" value="TreeGrafter"/>
</dbReference>
<keyword evidence="3" id="KW-0347">Helicase</keyword>
<evidence type="ECO:0000256" key="4">
    <source>
        <dbReference type="ARBA" id="ARBA00022840"/>
    </source>
</evidence>
<accession>A0A087AT77</accession>
<evidence type="ECO:0000313" key="7">
    <source>
        <dbReference type="EMBL" id="KFI61977.1"/>
    </source>
</evidence>
<evidence type="ECO:0000256" key="3">
    <source>
        <dbReference type="ARBA" id="ARBA00022806"/>
    </source>
</evidence>
<dbReference type="RefSeq" id="WP_051920934.1">
    <property type="nucleotide sequence ID" value="NZ_JGYV01000013.1"/>
</dbReference>
<dbReference type="Proteomes" id="UP000029067">
    <property type="component" value="Unassembled WGS sequence"/>
</dbReference>
<reference evidence="7 8" key="1">
    <citation type="submission" date="2014-03" db="EMBL/GenBank/DDBJ databases">
        <title>Genomics of Bifidobacteria.</title>
        <authorList>
            <person name="Ventura M."/>
            <person name="Milani C."/>
            <person name="Lugli G.A."/>
        </authorList>
    </citation>
    <scope>NUCLEOTIDE SEQUENCE [LARGE SCALE GENOMIC DNA]</scope>
    <source>
        <strain evidence="7 8">LMG 10738</strain>
    </source>
</reference>
<dbReference type="InterPro" id="IPR027417">
    <property type="entry name" value="P-loop_NTPase"/>
</dbReference>
<dbReference type="InterPro" id="IPR054712">
    <property type="entry name" value="Cas3-like_dom"/>
</dbReference>
<dbReference type="OrthoDB" id="9810236at2"/>
<dbReference type="EMBL" id="JGYV01000013">
    <property type="protein sequence ID" value="KFI61977.1"/>
    <property type="molecule type" value="Genomic_DNA"/>
</dbReference>
<dbReference type="PANTHER" id="PTHR47963:SF9">
    <property type="entry name" value="CRISPR-ASSOCIATED ENDONUCLEASE_HELICASE CAS3"/>
    <property type="match status" value="1"/>
</dbReference>
<dbReference type="NCBIfam" id="TIGR01587">
    <property type="entry name" value="cas3_core"/>
    <property type="match status" value="1"/>
</dbReference>
<dbReference type="GO" id="GO:0016787">
    <property type="term" value="F:hydrolase activity"/>
    <property type="evidence" value="ECO:0007669"/>
    <property type="project" value="UniProtKB-KW"/>
</dbReference>
<comment type="caution">
    <text evidence="7">The sequence shown here is derived from an EMBL/GenBank/DDBJ whole genome shotgun (WGS) entry which is preliminary data.</text>
</comment>
<dbReference type="InterPro" id="IPR006474">
    <property type="entry name" value="Helicase_Cas3_CRISPR-ass_core"/>
</dbReference>
<dbReference type="PANTHER" id="PTHR47963">
    <property type="entry name" value="DEAD-BOX ATP-DEPENDENT RNA HELICASE 47, MITOCHONDRIAL"/>
    <property type="match status" value="1"/>
</dbReference>
<name>A0A087AT77_9BIFI</name>
<evidence type="ECO:0000256" key="1">
    <source>
        <dbReference type="ARBA" id="ARBA00022741"/>
    </source>
</evidence>
<keyword evidence="2" id="KW-0378">Hydrolase</keyword>
<evidence type="ECO:0000256" key="5">
    <source>
        <dbReference type="ARBA" id="ARBA00023118"/>
    </source>
</evidence>
<protein>
    <recommendedName>
        <fullName evidence="6">CRISPR-associated nuclease/helicase Cas3 domain-containing protein</fullName>
    </recommendedName>
</protein>
<dbReference type="Gene3D" id="3.40.50.300">
    <property type="entry name" value="P-loop containing nucleotide triphosphate hydrolases"/>
    <property type="match status" value="1"/>
</dbReference>
<dbReference type="Pfam" id="PF22590">
    <property type="entry name" value="Cas3-like_C_2"/>
    <property type="match status" value="1"/>
</dbReference>
<keyword evidence="8" id="KW-1185">Reference proteome</keyword>
<keyword evidence="4" id="KW-0067">ATP-binding</keyword>
<evidence type="ECO:0000313" key="8">
    <source>
        <dbReference type="Proteomes" id="UP000029067"/>
    </source>
</evidence>
<dbReference type="AlphaFoldDB" id="A0A087AT77"/>
<keyword evidence="1" id="KW-0547">Nucleotide-binding</keyword>
<evidence type="ECO:0000256" key="2">
    <source>
        <dbReference type="ARBA" id="ARBA00022801"/>
    </source>
</evidence>
<dbReference type="GO" id="GO:0005524">
    <property type="term" value="F:ATP binding"/>
    <property type="evidence" value="ECO:0007669"/>
    <property type="project" value="UniProtKB-KW"/>
</dbReference>
<feature type="domain" description="CRISPR-associated nuclease/helicase Cas3" evidence="6">
    <location>
        <begin position="127"/>
        <end position="232"/>
    </location>
</feature>
<dbReference type="eggNOG" id="COG1203">
    <property type="taxonomic scope" value="Bacteria"/>
</dbReference>
<dbReference type="SUPFAM" id="SSF52540">
    <property type="entry name" value="P-loop containing nucleoside triphosphate hydrolases"/>
    <property type="match status" value="1"/>
</dbReference>
<organism evidence="7 8">
    <name type="scientific">Bifidobacterium cuniculi</name>
    <dbReference type="NCBI Taxonomy" id="1688"/>
    <lineage>
        <taxon>Bacteria</taxon>
        <taxon>Bacillati</taxon>
        <taxon>Actinomycetota</taxon>
        <taxon>Actinomycetes</taxon>
        <taxon>Bifidobacteriales</taxon>
        <taxon>Bifidobacteriaceae</taxon>
        <taxon>Bifidobacterium</taxon>
    </lineage>
</organism>
<dbReference type="GO" id="GO:0003723">
    <property type="term" value="F:RNA binding"/>
    <property type="evidence" value="ECO:0007669"/>
    <property type="project" value="TreeGrafter"/>
</dbReference>
<evidence type="ECO:0000259" key="6">
    <source>
        <dbReference type="Pfam" id="PF22590"/>
    </source>
</evidence>
<proteinExistence type="predicted"/>
<gene>
    <name evidence="7" type="ORF">BCUN_1818</name>
</gene>
<dbReference type="GO" id="GO:0051607">
    <property type="term" value="P:defense response to virus"/>
    <property type="evidence" value="ECO:0007669"/>
    <property type="project" value="UniProtKB-KW"/>
</dbReference>
<dbReference type="InterPro" id="IPR050547">
    <property type="entry name" value="DEAD_box_RNA_helicases"/>
</dbReference>
<sequence length="429" mass="47627">MATALSWLGSYGASVIMLSATLPESKREEYMRAYRRGASAVHAIEAFPTSQPAMNNDFGNPIVPGFQESKSPTEKGWRYPLISSVTADGESTTSAEPSGRSSRVELTMLDDDDATLVQKLKQQLQDGGAAVVIRNTVSRAQHTYDVLKEEFGNDMDVMLDHSRFLACDRASKDEDLIKRFGKSSGPEQRNAIVVATQVVEQSLDVDFDVMISDIAPVDLLLQRMGRLHRHHRGQDEGERPESLRQARLYITGIEQCSPASPPLFATGIESVYQRFFLMRTMAILNIAPGETTMVITPDDIPRLVQTVYDTEHLTCPAAWERETTGERAARDAMLEVRKNSESTAGQFGIFPSWYEKRPFSLGSWLNLDIPDPDGSNNSQSRKSRASVREGDDTFEVLVLQQDDQVTIPSRNLPSVVFSSPSCMARSDIP</sequence>
<keyword evidence="5" id="KW-0051">Antiviral defense</keyword>
<dbReference type="STRING" id="1688.BCUN_1818"/>